<feature type="domain" description="OmpR/PhoB-type" evidence="9">
    <location>
        <begin position="123"/>
        <end position="222"/>
    </location>
</feature>
<dbReference type="SUPFAM" id="SSF52172">
    <property type="entry name" value="CheY-like"/>
    <property type="match status" value="1"/>
</dbReference>
<keyword evidence="2" id="KW-0805">Transcription regulation</keyword>
<sequence length="222" mass="25320">MRLLVVEDEKQLLESIAEGLRLSGYIVDTAENGKEAEEMCFIEDYDLLILDINLPIVDGFTVLKNIRKYNKTVNIIILTARSDVEDRVRGLDLGANDYLIKPFHFAELEARLRSLLRRKTVQQDSIIVCGVITFDTKSRTVEICGQGLKLTKKETSILEYLMFNKGKIVSQEELLEHVWDDSIDCLSNTVRVHMSALRRKLKAKAECNVIKNVIGEGYIIDE</sequence>
<dbReference type="GO" id="GO:0032993">
    <property type="term" value="C:protein-DNA complex"/>
    <property type="evidence" value="ECO:0007669"/>
    <property type="project" value="TreeGrafter"/>
</dbReference>
<dbReference type="GO" id="GO:0000156">
    <property type="term" value="F:phosphorelay response regulator activity"/>
    <property type="evidence" value="ECO:0007669"/>
    <property type="project" value="TreeGrafter"/>
</dbReference>
<dbReference type="CDD" id="cd00383">
    <property type="entry name" value="trans_reg_C"/>
    <property type="match status" value="1"/>
</dbReference>
<dbReference type="InterPro" id="IPR001867">
    <property type="entry name" value="OmpR/PhoB-type_DNA-bd"/>
</dbReference>
<dbReference type="Proteomes" id="UP000030012">
    <property type="component" value="Unassembled WGS sequence"/>
</dbReference>
<evidence type="ECO:0000256" key="3">
    <source>
        <dbReference type="ARBA" id="ARBA00023125"/>
    </source>
</evidence>
<dbReference type="InterPro" id="IPR011006">
    <property type="entry name" value="CheY-like_superfamily"/>
</dbReference>
<dbReference type="InterPro" id="IPR001789">
    <property type="entry name" value="Sig_transdc_resp-reg_receiver"/>
</dbReference>
<name>A0A0A0I5R8_CLONO</name>
<comment type="function">
    <text evidence="5">May play the central regulatory role in sporulation. It may be an element of the effector pathway responsible for the activation of sporulation genes in response to nutritional stress. Spo0A may act in concert with spo0H (a sigma factor) to control the expression of some genes that are critical to the sporulation process.</text>
</comment>
<evidence type="ECO:0000256" key="7">
    <source>
        <dbReference type="PROSITE-ProRule" id="PRU01091"/>
    </source>
</evidence>
<evidence type="ECO:0000256" key="5">
    <source>
        <dbReference type="ARBA" id="ARBA00024867"/>
    </source>
</evidence>
<keyword evidence="4" id="KW-0804">Transcription</keyword>
<feature type="modified residue" description="4-aspartylphosphate" evidence="6">
    <location>
        <position position="51"/>
    </location>
</feature>
<accession>A0A0A0I5R8</accession>
<protein>
    <recommendedName>
        <fullName evidence="1">Stage 0 sporulation protein A homolog</fullName>
    </recommendedName>
</protein>
<dbReference type="EMBL" id="JENJ01000029">
    <property type="protein sequence ID" value="KGM95973.1"/>
    <property type="molecule type" value="Genomic_DNA"/>
</dbReference>
<evidence type="ECO:0000313" key="11">
    <source>
        <dbReference type="Proteomes" id="UP000030012"/>
    </source>
</evidence>
<evidence type="ECO:0000256" key="6">
    <source>
        <dbReference type="PROSITE-ProRule" id="PRU00169"/>
    </source>
</evidence>
<gene>
    <name evidence="10" type="ORF">Z968_07785</name>
</gene>
<keyword evidence="3 7" id="KW-0238">DNA-binding</keyword>
<dbReference type="SMART" id="SM00862">
    <property type="entry name" value="Trans_reg_C"/>
    <property type="match status" value="1"/>
</dbReference>
<dbReference type="RefSeq" id="WP_039255381.1">
    <property type="nucleotide sequence ID" value="NZ_JENJ01000029.1"/>
</dbReference>
<dbReference type="Gene3D" id="3.40.50.2300">
    <property type="match status" value="1"/>
</dbReference>
<keyword evidence="6" id="KW-0597">Phosphoprotein</keyword>
<evidence type="ECO:0000259" key="9">
    <source>
        <dbReference type="PROSITE" id="PS51755"/>
    </source>
</evidence>
<evidence type="ECO:0000256" key="2">
    <source>
        <dbReference type="ARBA" id="ARBA00023015"/>
    </source>
</evidence>
<dbReference type="GO" id="GO:0005829">
    <property type="term" value="C:cytosol"/>
    <property type="evidence" value="ECO:0007669"/>
    <property type="project" value="TreeGrafter"/>
</dbReference>
<dbReference type="InterPro" id="IPR036388">
    <property type="entry name" value="WH-like_DNA-bd_sf"/>
</dbReference>
<comment type="caution">
    <text evidence="10">The sequence shown here is derived from an EMBL/GenBank/DDBJ whole genome shotgun (WGS) entry which is preliminary data.</text>
</comment>
<proteinExistence type="predicted"/>
<organism evidence="10 11">
    <name type="scientific">Clostridium novyi A str. 4552</name>
    <dbReference type="NCBI Taxonomy" id="1444289"/>
    <lineage>
        <taxon>Bacteria</taxon>
        <taxon>Bacillati</taxon>
        <taxon>Bacillota</taxon>
        <taxon>Clostridia</taxon>
        <taxon>Eubacteriales</taxon>
        <taxon>Clostridiaceae</taxon>
        <taxon>Clostridium</taxon>
    </lineage>
</organism>
<dbReference type="PROSITE" id="PS51755">
    <property type="entry name" value="OMPR_PHOB"/>
    <property type="match status" value="1"/>
</dbReference>
<dbReference type="PROSITE" id="PS50110">
    <property type="entry name" value="RESPONSE_REGULATORY"/>
    <property type="match status" value="1"/>
</dbReference>
<dbReference type="AlphaFoldDB" id="A0A0A0I5R8"/>
<dbReference type="GO" id="GO:0000976">
    <property type="term" value="F:transcription cis-regulatory region binding"/>
    <property type="evidence" value="ECO:0007669"/>
    <property type="project" value="TreeGrafter"/>
</dbReference>
<dbReference type="Gene3D" id="1.10.10.10">
    <property type="entry name" value="Winged helix-like DNA-binding domain superfamily/Winged helix DNA-binding domain"/>
    <property type="match status" value="1"/>
</dbReference>
<dbReference type="Pfam" id="PF00072">
    <property type="entry name" value="Response_reg"/>
    <property type="match status" value="1"/>
</dbReference>
<evidence type="ECO:0000313" key="10">
    <source>
        <dbReference type="EMBL" id="KGM95973.1"/>
    </source>
</evidence>
<dbReference type="PANTHER" id="PTHR48111:SF36">
    <property type="entry name" value="TRANSCRIPTIONAL REGULATORY PROTEIN CUTR"/>
    <property type="match status" value="1"/>
</dbReference>
<feature type="domain" description="Response regulatory" evidence="8">
    <location>
        <begin position="2"/>
        <end position="116"/>
    </location>
</feature>
<evidence type="ECO:0000256" key="1">
    <source>
        <dbReference type="ARBA" id="ARBA00018672"/>
    </source>
</evidence>
<dbReference type="InterPro" id="IPR039420">
    <property type="entry name" value="WalR-like"/>
</dbReference>
<evidence type="ECO:0000259" key="8">
    <source>
        <dbReference type="PROSITE" id="PS50110"/>
    </source>
</evidence>
<dbReference type="OrthoDB" id="9790442at2"/>
<dbReference type="Gene3D" id="6.10.250.690">
    <property type="match status" value="1"/>
</dbReference>
<dbReference type="PANTHER" id="PTHR48111">
    <property type="entry name" value="REGULATOR OF RPOS"/>
    <property type="match status" value="1"/>
</dbReference>
<feature type="DNA-binding region" description="OmpR/PhoB-type" evidence="7">
    <location>
        <begin position="123"/>
        <end position="222"/>
    </location>
</feature>
<evidence type="ECO:0000256" key="4">
    <source>
        <dbReference type="ARBA" id="ARBA00023163"/>
    </source>
</evidence>
<dbReference type="Pfam" id="PF00486">
    <property type="entry name" value="Trans_reg_C"/>
    <property type="match status" value="1"/>
</dbReference>
<reference evidence="10 11" key="1">
    <citation type="submission" date="2014-01" db="EMBL/GenBank/DDBJ databases">
        <title>Plasmidome dynamics in the species complex Clostridium novyi sensu lato converts strains of independent lineages into distinctly different pathogens.</title>
        <authorList>
            <person name="Skarin H."/>
            <person name="Segerman B."/>
        </authorList>
    </citation>
    <scope>NUCLEOTIDE SEQUENCE [LARGE SCALE GENOMIC DNA]</scope>
    <source>
        <strain evidence="10 11">4552</strain>
    </source>
</reference>
<dbReference type="SMART" id="SM00448">
    <property type="entry name" value="REC"/>
    <property type="match status" value="1"/>
</dbReference>
<dbReference type="GO" id="GO:0006355">
    <property type="term" value="P:regulation of DNA-templated transcription"/>
    <property type="evidence" value="ECO:0007669"/>
    <property type="project" value="InterPro"/>
</dbReference>